<feature type="region of interest" description="Disordered" evidence="1">
    <location>
        <begin position="208"/>
        <end position="239"/>
    </location>
</feature>
<dbReference type="Proteomes" id="UP001589887">
    <property type="component" value="Unassembled WGS sequence"/>
</dbReference>
<proteinExistence type="predicted"/>
<dbReference type="RefSeq" id="WP_394319146.1">
    <property type="nucleotide sequence ID" value="NZ_JBHMQV010000009.1"/>
</dbReference>
<gene>
    <name evidence="2" type="ORF">ACFH04_13510</name>
</gene>
<dbReference type="EMBL" id="JBHMQV010000009">
    <property type="protein sequence ID" value="MFC0844716.1"/>
    <property type="molecule type" value="Genomic_DNA"/>
</dbReference>
<keyword evidence="3" id="KW-1185">Reference proteome</keyword>
<comment type="caution">
    <text evidence="2">The sequence shown here is derived from an EMBL/GenBank/DDBJ whole genome shotgun (WGS) entry which is preliminary data.</text>
</comment>
<name>A0ABV6TFZ4_9ACTN</name>
<organism evidence="2 3">
    <name type="scientific">Streptomyces noboritoensis</name>
    <dbReference type="NCBI Taxonomy" id="67337"/>
    <lineage>
        <taxon>Bacteria</taxon>
        <taxon>Bacillati</taxon>
        <taxon>Actinomycetota</taxon>
        <taxon>Actinomycetes</taxon>
        <taxon>Kitasatosporales</taxon>
        <taxon>Streptomycetaceae</taxon>
        <taxon>Streptomyces</taxon>
    </lineage>
</organism>
<feature type="compositionally biased region" description="Low complexity" evidence="1">
    <location>
        <begin position="214"/>
        <end position="239"/>
    </location>
</feature>
<reference evidence="2 3" key="1">
    <citation type="submission" date="2024-09" db="EMBL/GenBank/DDBJ databases">
        <authorList>
            <person name="Sun Q."/>
            <person name="Mori K."/>
        </authorList>
    </citation>
    <scope>NUCLEOTIDE SEQUENCE [LARGE SCALE GENOMIC DNA]</scope>
    <source>
        <strain evidence="2 3">JCM 4557</strain>
    </source>
</reference>
<evidence type="ECO:0000256" key="1">
    <source>
        <dbReference type="SAM" id="MobiDB-lite"/>
    </source>
</evidence>
<evidence type="ECO:0000313" key="3">
    <source>
        <dbReference type="Proteomes" id="UP001589887"/>
    </source>
</evidence>
<accession>A0ABV6TFZ4</accession>
<evidence type="ECO:0000313" key="2">
    <source>
        <dbReference type="EMBL" id="MFC0844716.1"/>
    </source>
</evidence>
<sequence>MADFRPDFRLDGYQTATPTEEEAFWRHIGVGEFDLSVLAEHHTPQHSFFVCHDGAATWGHPGEPQIVALHLQRDPATRTFGFDHAVLPLAAMAQSWLIARGCPREAIALRTDIGTDPADETTVALQERVIGDGNTYALLTSYTRDTARPVQTAVMLRSLDPGEQQPFRILLETADLDTWQHTLREGAFPTHQAATDWWDTWTVGEPAPLPRLAPAPRSHTTPPSVPASATRSAPPARRR</sequence>
<protein>
    <submittedName>
        <fullName evidence="2">Uncharacterized protein</fullName>
    </submittedName>
</protein>